<dbReference type="Gene3D" id="1.10.287.1040">
    <property type="entry name" value="Exonuclease VII, small subunit"/>
    <property type="match status" value="1"/>
</dbReference>
<evidence type="ECO:0000256" key="3">
    <source>
        <dbReference type="ARBA" id="ARBA00022801"/>
    </source>
</evidence>
<dbReference type="GO" id="GO:0009318">
    <property type="term" value="C:exodeoxyribonuclease VII complex"/>
    <property type="evidence" value="ECO:0007669"/>
    <property type="project" value="InterPro"/>
</dbReference>
<evidence type="ECO:0000256" key="1">
    <source>
        <dbReference type="ARBA" id="ARBA00022490"/>
    </source>
</evidence>
<gene>
    <name evidence="4" type="ORF">LCGC14_1351510</name>
</gene>
<dbReference type="PANTHER" id="PTHR34137">
    <property type="entry name" value="EXODEOXYRIBONUCLEASE 7 SMALL SUBUNIT"/>
    <property type="match status" value="1"/>
</dbReference>
<accession>A0A0F9KWW2</accession>
<dbReference type="AlphaFoldDB" id="A0A0F9KWW2"/>
<sequence length="89" mass="10367">MTEEISFEKAFERLDEILQKMNEGKVSLDSSLKLFEEANFLIKTCNKKLISAEQKIETLIKDRNSNLEVMENIPQTKDFEYSKDAIMDS</sequence>
<keyword evidence="2" id="KW-0540">Nuclease</keyword>
<dbReference type="HAMAP" id="MF_00337">
    <property type="entry name" value="Exonuc_7_S"/>
    <property type="match status" value="1"/>
</dbReference>
<dbReference type="GO" id="GO:0008855">
    <property type="term" value="F:exodeoxyribonuclease VII activity"/>
    <property type="evidence" value="ECO:0007669"/>
    <property type="project" value="InterPro"/>
</dbReference>
<evidence type="ECO:0000313" key="4">
    <source>
        <dbReference type="EMBL" id="KKM79276.1"/>
    </source>
</evidence>
<comment type="caution">
    <text evidence="4">The sequence shown here is derived from an EMBL/GenBank/DDBJ whole genome shotgun (WGS) entry which is preliminary data.</text>
</comment>
<dbReference type="EMBL" id="LAZR01008356">
    <property type="protein sequence ID" value="KKM79276.1"/>
    <property type="molecule type" value="Genomic_DNA"/>
</dbReference>
<dbReference type="GO" id="GO:0005829">
    <property type="term" value="C:cytosol"/>
    <property type="evidence" value="ECO:0007669"/>
    <property type="project" value="TreeGrafter"/>
</dbReference>
<name>A0A0F9KWW2_9ZZZZ</name>
<dbReference type="SUPFAM" id="SSF116842">
    <property type="entry name" value="XseB-like"/>
    <property type="match status" value="1"/>
</dbReference>
<protein>
    <submittedName>
        <fullName evidence="4">Uncharacterized protein</fullName>
    </submittedName>
</protein>
<keyword evidence="3" id="KW-0378">Hydrolase</keyword>
<dbReference type="GO" id="GO:0006308">
    <property type="term" value="P:DNA catabolic process"/>
    <property type="evidence" value="ECO:0007669"/>
    <property type="project" value="InterPro"/>
</dbReference>
<dbReference type="InterPro" id="IPR003761">
    <property type="entry name" value="Exonuc_VII_S"/>
</dbReference>
<dbReference type="NCBIfam" id="TIGR01280">
    <property type="entry name" value="xseB"/>
    <property type="match status" value="1"/>
</dbReference>
<evidence type="ECO:0000256" key="2">
    <source>
        <dbReference type="ARBA" id="ARBA00022722"/>
    </source>
</evidence>
<keyword evidence="1" id="KW-0963">Cytoplasm</keyword>
<organism evidence="4">
    <name type="scientific">marine sediment metagenome</name>
    <dbReference type="NCBI Taxonomy" id="412755"/>
    <lineage>
        <taxon>unclassified sequences</taxon>
        <taxon>metagenomes</taxon>
        <taxon>ecological metagenomes</taxon>
    </lineage>
</organism>
<reference evidence="4" key="1">
    <citation type="journal article" date="2015" name="Nature">
        <title>Complex archaea that bridge the gap between prokaryotes and eukaryotes.</title>
        <authorList>
            <person name="Spang A."/>
            <person name="Saw J.H."/>
            <person name="Jorgensen S.L."/>
            <person name="Zaremba-Niedzwiedzka K."/>
            <person name="Martijn J."/>
            <person name="Lind A.E."/>
            <person name="van Eijk R."/>
            <person name="Schleper C."/>
            <person name="Guy L."/>
            <person name="Ettema T.J."/>
        </authorList>
    </citation>
    <scope>NUCLEOTIDE SEQUENCE</scope>
</reference>
<dbReference type="Pfam" id="PF02609">
    <property type="entry name" value="Exonuc_VII_S"/>
    <property type="match status" value="1"/>
</dbReference>
<proteinExistence type="inferred from homology"/>
<dbReference type="PANTHER" id="PTHR34137:SF1">
    <property type="entry name" value="EXODEOXYRIBONUCLEASE 7 SMALL SUBUNIT"/>
    <property type="match status" value="1"/>
</dbReference>
<dbReference type="InterPro" id="IPR037004">
    <property type="entry name" value="Exonuc_VII_ssu_sf"/>
</dbReference>